<evidence type="ECO:0000313" key="7">
    <source>
        <dbReference type="EMBL" id="QDZ38926.1"/>
    </source>
</evidence>
<keyword evidence="8" id="KW-1185">Reference proteome</keyword>
<dbReference type="SUPFAM" id="SSF55961">
    <property type="entry name" value="Bet v1-like"/>
    <property type="match status" value="1"/>
</dbReference>
<keyword evidence="3" id="KW-0560">Oxidoreductase</keyword>
<dbReference type="InterPro" id="IPR044043">
    <property type="entry name" value="VanA_C_cat"/>
</dbReference>
<dbReference type="GO" id="GO:0004497">
    <property type="term" value="F:monooxygenase activity"/>
    <property type="evidence" value="ECO:0007669"/>
    <property type="project" value="UniProtKB-ARBA"/>
</dbReference>
<proteinExistence type="predicted"/>
<dbReference type="PROSITE" id="PS51296">
    <property type="entry name" value="RIESKE"/>
    <property type="match status" value="1"/>
</dbReference>
<dbReference type="Gene3D" id="2.102.10.10">
    <property type="entry name" value="Rieske [2Fe-2S] iron-sulphur domain"/>
    <property type="match status" value="1"/>
</dbReference>
<name>A0A5B8NIX1_9CHRO</name>
<keyword evidence="2" id="KW-0479">Metal-binding</keyword>
<dbReference type="SUPFAM" id="SSF50022">
    <property type="entry name" value="ISP domain"/>
    <property type="match status" value="1"/>
</dbReference>
<accession>A0A5B8NIX1</accession>
<dbReference type="GO" id="GO:0046872">
    <property type="term" value="F:metal ion binding"/>
    <property type="evidence" value="ECO:0007669"/>
    <property type="project" value="UniProtKB-KW"/>
</dbReference>
<keyword evidence="4" id="KW-0408">Iron</keyword>
<organism evidence="7 8">
    <name type="scientific">Euhalothece natronophila Z-M001</name>
    <dbReference type="NCBI Taxonomy" id="522448"/>
    <lineage>
        <taxon>Bacteria</taxon>
        <taxon>Bacillati</taxon>
        <taxon>Cyanobacteriota</taxon>
        <taxon>Cyanophyceae</taxon>
        <taxon>Oscillatoriophycideae</taxon>
        <taxon>Chroococcales</taxon>
        <taxon>Halothecacae</taxon>
        <taxon>Halothece cluster</taxon>
        <taxon>Euhalothece</taxon>
    </lineage>
</organism>
<dbReference type="GO" id="GO:0051537">
    <property type="term" value="F:2 iron, 2 sulfur cluster binding"/>
    <property type="evidence" value="ECO:0007669"/>
    <property type="project" value="UniProtKB-KW"/>
</dbReference>
<dbReference type="InterPro" id="IPR036922">
    <property type="entry name" value="Rieske_2Fe-2S_sf"/>
</dbReference>
<keyword evidence="1" id="KW-0001">2Fe-2S</keyword>
<dbReference type="InterPro" id="IPR017941">
    <property type="entry name" value="Rieske_2Fe-2S"/>
</dbReference>
<gene>
    <name evidence="7" type="ORF">FRE64_02600</name>
</gene>
<dbReference type="GO" id="GO:0051213">
    <property type="term" value="F:dioxygenase activity"/>
    <property type="evidence" value="ECO:0007669"/>
    <property type="project" value="UniProtKB-KW"/>
</dbReference>
<dbReference type="PANTHER" id="PTHR21266:SF59">
    <property type="entry name" value="BLR4922 PROTEIN"/>
    <property type="match status" value="1"/>
</dbReference>
<dbReference type="Proteomes" id="UP000318453">
    <property type="component" value="Chromosome"/>
</dbReference>
<evidence type="ECO:0000313" key="8">
    <source>
        <dbReference type="Proteomes" id="UP000318453"/>
    </source>
</evidence>
<dbReference type="AlphaFoldDB" id="A0A5B8NIX1"/>
<dbReference type="Pfam" id="PF19112">
    <property type="entry name" value="VanA_C"/>
    <property type="match status" value="1"/>
</dbReference>
<reference evidence="7" key="1">
    <citation type="submission" date="2019-08" db="EMBL/GenBank/DDBJ databases">
        <title>Carotenoids and Carotenoid Binding Proteins in the Halophilic Cyanobacterium Euhalothece sp. ZM00.</title>
        <authorList>
            <person name="Cho S.M."/>
            <person name="Song J.Y."/>
            <person name="Park Y.-I."/>
        </authorList>
    </citation>
    <scope>NUCLEOTIDE SEQUENCE [LARGE SCALE GENOMIC DNA]</scope>
    <source>
        <strain evidence="7">Z-M001</strain>
    </source>
</reference>
<keyword evidence="5" id="KW-0411">Iron-sulfur</keyword>
<dbReference type="RefSeq" id="WP_146294537.1">
    <property type="nucleotide sequence ID" value="NZ_CP042326.1"/>
</dbReference>
<dbReference type="KEGG" id="enn:FRE64_02600"/>
<dbReference type="GO" id="GO:0016705">
    <property type="term" value="F:oxidoreductase activity, acting on paired donors, with incorporation or reduction of molecular oxygen"/>
    <property type="evidence" value="ECO:0007669"/>
    <property type="project" value="UniProtKB-ARBA"/>
</dbReference>
<evidence type="ECO:0000256" key="1">
    <source>
        <dbReference type="ARBA" id="ARBA00022714"/>
    </source>
</evidence>
<dbReference type="PANTHER" id="PTHR21266">
    <property type="entry name" value="IRON-SULFUR DOMAIN CONTAINING PROTEIN"/>
    <property type="match status" value="1"/>
</dbReference>
<evidence type="ECO:0000256" key="4">
    <source>
        <dbReference type="ARBA" id="ARBA00023004"/>
    </source>
</evidence>
<keyword evidence="7" id="KW-0223">Dioxygenase</keyword>
<evidence type="ECO:0000256" key="2">
    <source>
        <dbReference type="ARBA" id="ARBA00022723"/>
    </source>
</evidence>
<dbReference type="InterPro" id="IPR050584">
    <property type="entry name" value="Cholesterol_7-desaturase"/>
</dbReference>
<evidence type="ECO:0000259" key="6">
    <source>
        <dbReference type="PROSITE" id="PS51296"/>
    </source>
</evidence>
<feature type="domain" description="Rieske" evidence="6">
    <location>
        <begin position="7"/>
        <end position="111"/>
    </location>
</feature>
<dbReference type="EMBL" id="CP042326">
    <property type="protein sequence ID" value="QDZ38926.1"/>
    <property type="molecule type" value="Genomic_DNA"/>
</dbReference>
<dbReference type="OrthoDB" id="477744at2"/>
<evidence type="ECO:0000256" key="3">
    <source>
        <dbReference type="ARBA" id="ARBA00023002"/>
    </source>
</evidence>
<protein>
    <submittedName>
        <fullName evidence="7">Aromatic ring-hydroxylating dioxygenase subunit alpha</fullName>
    </submittedName>
</protein>
<sequence length="362" mass="41601">MQLTDTWYAVELSSNLKQKPISIELFESKICLWRDQKGFPHAIVDRCPHKGAALSKGKVLGDQLQCPYHGWIYDKQGKCVTIPAALPEQAIPKKACVQTFDCKEQRGLIFLWWGNSEPEPLPDLNLVPNSDDSTWRVLEGEAIWEAHWIRALEGFTDLTHVPFVHSGSFGNSSDARVLPTKKSITPYCLSQTILTPRDREYRKTQRWSINQLLPFNKKKKNQPEEVAAVEANEVSESEGAQYVELWLPNIVFIRVVFSDFQIYLLLVSVPISGQRTRNIWKHFRSFLKTPLADNNARNRVIKFLQEDQHIIESIEPHCPSLEQPKDLLHDTDVVTIELRKLLRKKGKNGFLQEYDATLSKNT</sequence>
<dbReference type="Pfam" id="PF00355">
    <property type="entry name" value="Rieske"/>
    <property type="match status" value="1"/>
</dbReference>
<dbReference type="Gene3D" id="3.90.380.10">
    <property type="entry name" value="Naphthalene 1,2-dioxygenase Alpha Subunit, Chain A, domain 1"/>
    <property type="match status" value="1"/>
</dbReference>
<evidence type="ECO:0000256" key="5">
    <source>
        <dbReference type="ARBA" id="ARBA00023014"/>
    </source>
</evidence>